<evidence type="ECO:0000313" key="10">
    <source>
        <dbReference type="Proteomes" id="UP000051647"/>
    </source>
</evidence>
<dbReference type="InterPro" id="IPR037185">
    <property type="entry name" value="EmrE-like"/>
</dbReference>
<dbReference type="EMBL" id="AZFA01000013">
    <property type="protein sequence ID" value="KRL66608.1"/>
    <property type="molecule type" value="Genomic_DNA"/>
</dbReference>
<evidence type="ECO:0000256" key="4">
    <source>
        <dbReference type="ARBA" id="ARBA00022597"/>
    </source>
</evidence>
<dbReference type="STRING" id="1423815.FC27_GL000482"/>
<feature type="transmembrane region" description="Helical" evidence="8">
    <location>
        <begin position="89"/>
        <end position="109"/>
    </location>
</feature>
<dbReference type="InterPro" id="IPR010651">
    <property type="entry name" value="Sugar_transport"/>
</dbReference>
<reference evidence="9 10" key="1">
    <citation type="journal article" date="2015" name="Genome Announc.">
        <title>Expanding the biotechnology potential of lactobacilli through comparative genomics of 213 strains and associated genera.</title>
        <authorList>
            <person name="Sun Z."/>
            <person name="Harris H.M."/>
            <person name="McCann A."/>
            <person name="Guo C."/>
            <person name="Argimon S."/>
            <person name="Zhang W."/>
            <person name="Yang X."/>
            <person name="Jeffery I.B."/>
            <person name="Cooney J.C."/>
            <person name="Kagawa T.F."/>
            <person name="Liu W."/>
            <person name="Song Y."/>
            <person name="Salvetti E."/>
            <person name="Wrobel A."/>
            <person name="Rasinkangas P."/>
            <person name="Parkhill J."/>
            <person name="Rea M.C."/>
            <person name="O'Sullivan O."/>
            <person name="Ritari J."/>
            <person name="Douillard F.P."/>
            <person name="Paul Ross R."/>
            <person name="Yang R."/>
            <person name="Briner A.E."/>
            <person name="Felis G.E."/>
            <person name="de Vos W.M."/>
            <person name="Barrangou R."/>
            <person name="Klaenhammer T.R."/>
            <person name="Caufield P.W."/>
            <person name="Cui Y."/>
            <person name="Zhang H."/>
            <person name="O'Toole P.W."/>
        </authorList>
    </citation>
    <scope>NUCLEOTIDE SEQUENCE [LARGE SCALE GENOMIC DNA]</scope>
    <source>
        <strain evidence="9 10">DSM 14857</strain>
    </source>
</reference>
<gene>
    <name evidence="9" type="ORF">FC27_GL000482</name>
</gene>
<dbReference type="PATRIC" id="fig|1423815.3.peg.489"/>
<keyword evidence="10" id="KW-1185">Reference proteome</keyword>
<accession>A0A0R1SC10</accession>
<dbReference type="CDD" id="cd23110">
    <property type="entry name" value="GRP"/>
    <property type="match status" value="1"/>
</dbReference>
<dbReference type="eggNOG" id="COG4975">
    <property type="taxonomic scope" value="Bacteria"/>
</dbReference>
<evidence type="ECO:0000256" key="8">
    <source>
        <dbReference type="SAM" id="Phobius"/>
    </source>
</evidence>
<evidence type="ECO:0000256" key="1">
    <source>
        <dbReference type="ARBA" id="ARBA00004651"/>
    </source>
</evidence>
<dbReference type="AlphaFoldDB" id="A0A0R1SC10"/>
<keyword evidence="6 8" id="KW-1133">Transmembrane helix</keyword>
<sequence length="160" mass="16476">MGILLALIPAIGWGMQPLIARKVGGSPANQIFGTGLGALIIGIFIYFIDGAVSGKNFWISFAAGLLWSMGQVGQYITFNQIGVTKTMPISTGLQIIGTSLIGVLIFGEWAGAASKWIGAFAILLVIIGVSCTSITDQKSGESTSGSLTKGLAVLIPTTIG</sequence>
<dbReference type="Pfam" id="PF06800">
    <property type="entry name" value="Sugar_transport"/>
    <property type="match status" value="1"/>
</dbReference>
<comment type="subcellular location">
    <subcellularLocation>
        <location evidence="1">Cell membrane</location>
        <topology evidence="1">Multi-pass membrane protein</topology>
    </subcellularLocation>
</comment>
<keyword evidence="3" id="KW-0813">Transport</keyword>
<comment type="caution">
    <text evidence="9">The sequence shown here is derived from an EMBL/GenBank/DDBJ whole genome shotgun (WGS) entry which is preliminary data.</text>
</comment>
<proteinExistence type="inferred from homology"/>
<keyword evidence="4" id="KW-0762">Sugar transport</keyword>
<organism evidence="9 10">
    <name type="scientific">Companilactobacillus versmoldensis DSM 14857 = KCTC 3814</name>
    <dbReference type="NCBI Taxonomy" id="1423815"/>
    <lineage>
        <taxon>Bacteria</taxon>
        <taxon>Bacillati</taxon>
        <taxon>Bacillota</taxon>
        <taxon>Bacilli</taxon>
        <taxon>Lactobacillales</taxon>
        <taxon>Lactobacillaceae</taxon>
        <taxon>Companilactobacillus</taxon>
    </lineage>
</organism>
<feature type="transmembrane region" description="Helical" evidence="8">
    <location>
        <begin position="116"/>
        <end position="135"/>
    </location>
</feature>
<evidence type="ECO:0000256" key="5">
    <source>
        <dbReference type="ARBA" id="ARBA00022692"/>
    </source>
</evidence>
<keyword evidence="5 8" id="KW-0812">Transmembrane</keyword>
<evidence type="ECO:0000256" key="3">
    <source>
        <dbReference type="ARBA" id="ARBA00022448"/>
    </source>
</evidence>
<protein>
    <submittedName>
        <fullName evidence="9">Glucose uptake protein</fullName>
    </submittedName>
</protein>
<feature type="transmembrane region" description="Helical" evidence="8">
    <location>
        <begin position="30"/>
        <end position="48"/>
    </location>
</feature>
<evidence type="ECO:0000256" key="7">
    <source>
        <dbReference type="ARBA" id="ARBA00023136"/>
    </source>
</evidence>
<dbReference type="SUPFAM" id="SSF103481">
    <property type="entry name" value="Multidrug resistance efflux transporter EmrE"/>
    <property type="match status" value="1"/>
</dbReference>
<dbReference type="GO" id="GO:0015144">
    <property type="term" value="F:carbohydrate transmembrane transporter activity"/>
    <property type="evidence" value="ECO:0007669"/>
    <property type="project" value="InterPro"/>
</dbReference>
<evidence type="ECO:0000313" key="9">
    <source>
        <dbReference type="EMBL" id="KRL66608.1"/>
    </source>
</evidence>
<feature type="transmembrane region" description="Helical" evidence="8">
    <location>
        <begin position="57"/>
        <end position="77"/>
    </location>
</feature>
<keyword evidence="7 8" id="KW-0472">Membrane</keyword>
<dbReference type="GO" id="GO:0005886">
    <property type="term" value="C:plasma membrane"/>
    <property type="evidence" value="ECO:0007669"/>
    <property type="project" value="UniProtKB-SubCell"/>
</dbReference>
<evidence type="ECO:0000256" key="2">
    <source>
        <dbReference type="ARBA" id="ARBA00006117"/>
    </source>
</evidence>
<dbReference type="Proteomes" id="UP000051647">
    <property type="component" value="Unassembled WGS sequence"/>
</dbReference>
<evidence type="ECO:0000256" key="6">
    <source>
        <dbReference type="ARBA" id="ARBA00022989"/>
    </source>
</evidence>
<comment type="similarity">
    <text evidence="2">Belongs to the GRP transporter (TC 2.A.7.5) family.</text>
</comment>
<name>A0A0R1SC10_9LACO</name>